<reference evidence="8 9" key="1">
    <citation type="submission" date="2023-03" db="EMBL/GenBank/DDBJ databases">
        <title>Draft genome sequence of type strain Streptomyces ferralitis JCM 14344.</title>
        <authorList>
            <person name="Klaysubun C."/>
            <person name="Duangmal K."/>
        </authorList>
    </citation>
    <scope>NUCLEOTIDE SEQUENCE [LARGE SCALE GENOMIC DNA]</scope>
    <source>
        <strain evidence="8 9">JCM 14344</strain>
    </source>
</reference>
<keyword evidence="4 6" id="KW-0472">Membrane</keyword>
<evidence type="ECO:0000313" key="9">
    <source>
        <dbReference type="Proteomes" id="UP001220022"/>
    </source>
</evidence>
<feature type="region of interest" description="Disordered" evidence="5">
    <location>
        <begin position="300"/>
        <end position="362"/>
    </location>
</feature>
<protein>
    <submittedName>
        <fullName evidence="8">RDD family protein</fullName>
    </submittedName>
</protein>
<feature type="transmembrane region" description="Helical" evidence="6">
    <location>
        <begin position="174"/>
        <end position="195"/>
    </location>
</feature>
<organism evidence="8 9">
    <name type="scientific">Streptantibioticus ferralitis</name>
    <dbReference type="NCBI Taxonomy" id="236510"/>
    <lineage>
        <taxon>Bacteria</taxon>
        <taxon>Bacillati</taxon>
        <taxon>Actinomycetota</taxon>
        <taxon>Actinomycetes</taxon>
        <taxon>Kitasatosporales</taxon>
        <taxon>Streptomycetaceae</taxon>
        <taxon>Streptantibioticus</taxon>
    </lineage>
</organism>
<evidence type="ECO:0000256" key="6">
    <source>
        <dbReference type="SAM" id="Phobius"/>
    </source>
</evidence>
<evidence type="ECO:0000256" key="2">
    <source>
        <dbReference type="ARBA" id="ARBA00022692"/>
    </source>
</evidence>
<dbReference type="RefSeq" id="WP_275822146.1">
    <property type="nucleotide sequence ID" value="NZ_BAAANM010000027.1"/>
</dbReference>
<evidence type="ECO:0000256" key="1">
    <source>
        <dbReference type="ARBA" id="ARBA00004141"/>
    </source>
</evidence>
<feature type="compositionally biased region" description="Basic and acidic residues" evidence="5">
    <location>
        <begin position="300"/>
        <end position="309"/>
    </location>
</feature>
<keyword evidence="9" id="KW-1185">Reference proteome</keyword>
<feature type="domain" description="RDD" evidence="7">
    <location>
        <begin position="20"/>
        <end position="207"/>
    </location>
</feature>
<dbReference type="InterPro" id="IPR010432">
    <property type="entry name" value="RDD"/>
</dbReference>
<evidence type="ECO:0000259" key="7">
    <source>
        <dbReference type="Pfam" id="PF06271"/>
    </source>
</evidence>
<evidence type="ECO:0000256" key="5">
    <source>
        <dbReference type="SAM" id="MobiDB-lite"/>
    </source>
</evidence>
<dbReference type="Proteomes" id="UP001220022">
    <property type="component" value="Unassembled WGS sequence"/>
</dbReference>
<feature type="region of interest" description="Disordered" evidence="5">
    <location>
        <begin position="267"/>
        <end position="287"/>
    </location>
</feature>
<feature type="transmembrane region" description="Helical" evidence="6">
    <location>
        <begin position="26"/>
        <end position="48"/>
    </location>
</feature>
<gene>
    <name evidence="8" type="ORF">P2L57_36335</name>
</gene>
<sequence length="362" mass="38301">MSADIPDLGTPGSKVPTGRPSPWRRLLAWLLDFAIVLTVAVLIGSFTFHRIAGQVTGLGVVGESVWRILSSRGNLPGTAEGVGLSIWDTTVLDVEEAFGALLLFAFLYQFVALMWTRRTVGKALAGLRVAPDGPRMSGPLGRRRAAVRALVTAVTDVGCYAVACCVLLDGDFALAVLCWVIAVVIFWLNALATLFGTGRSLADRLAGTSVTGVQLLPSVAYAAAERGQTVWRGGRQVAQQVADHERLRQITESDQARRVADLGRAAARGGRSAWEGTRQGAQGGAQRATDRARQIAESELGRAAADKGRSALVRARSAARLRRAKPEQHPLPPPPPGSFGPPPPPGFGPLPASPPPDLPPEQ</sequence>
<evidence type="ECO:0000256" key="4">
    <source>
        <dbReference type="ARBA" id="ARBA00023136"/>
    </source>
</evidence>
<accession>A0ABT5ZAX4</accession>
<comment type="caution">
    <text evidence="8">The sequence shown here is derived from an EMBL/GenBank/DDBJ whole genome shotgun (WGS) entry which is preliminary data.</text>
</comment>
<proteinExistence type="predicted"/>
<comment type="subcellular location">
    <subcellularLocation>
        <location evidence="1">Membrane</location>
        <topology evidence="1">Multi-pass membrane protein</topology>
    </subcellularLocation>
</comment>
<feature type="transmembrane region" description="Helical" evidence="6">
    <location>
        <begin position="97"/>
        <end position="115"/>
    </location>
</feature>
<name>A0ABT5ZAX4_9ACTN</name>
<keyword evidence="3 6" id="KW-1133">Transmembrane helix</keyword>
<evidence type="ECO:0000256" key="3">
    <source>
        <dbReference type="ARBA" id="ARBA00022989"/>
    </source>
</evidence>
<feature type="compositionally biased region" description="Pro residues" evidence="5">
    <location>
        <begin position="329"/>
        <end position="362"/>
    </location>
</feature>
<dbReference type="Pfam" id="PF06271">
    <property type="entry name" value="RDD"/>
    <property type="match status" value="1"/>
</dbReference>
<evidence type="ECO:0000313" key="8">
    <source>
        <dbReference type="EMBL" id="MDF2260993.1"/>
    </source>
</evidence>
<dbReference type="EMBL" id="JARHTQ010000044">
    <property type="protein sequence ID" value="MDF2260993.1"/>
    <property type="molecule type" value="Genomic_DNA"/>
</dbReference>
<keyword evidence="2 6" id="KW-0812">Transmembrane</keyword>
<feature type="transmembrane region" description="Helical" evidence="6">
    <location>
        <begin position="145"/>
        <end position="168"/>
    </location>
</feature>